<reference evidence="3 4" key="1">
    <citation type="journal article" date="2015" name="Genome Announc.">
        <title>Complete Genome Sequence of Methanosphaerula palustris E1-9CT, a Hydrogenotrophic Methanogen Isolated from a Minerotrophic Fen Peatland.</title>
        <authorList>
            <person name="Cadillo-Quiroz H."/>
            <person name="Browne P."/>
            <person name="Kyrpides N."/>
            <person name="Woyke T."/>
            <person name="Goodwin L."/>
            <person name="Detter C."/>
            <person name="Yavitt J.B."/>
            <person name="Zinder S.H."/>
        </authorList>
    </citation>
    <scope>NUCLEOTIDE SEQUENCE [LARGE SCALE GENOMIC DNA]</scope>
    <source>
        <strain evidence="4">ATCC BAA-1556 / DSM 19958 / E1-9c</strain>
    </source>
</reference>
<feature type="domain" description="tRNA intron endonuclease catalytic" evidence="1">
    <location>
        <begin position="82"/>
        <end position="165"/>
    </location>
</feature>
<dbReference type="eggNOG" id="arCOG01701">
    <property type="taxonomic scope" value="Archaea"/>
</dbReference>
<dbReference type="InterPro" id="IPR006678">
    <property type="entry name" value="tRNA_intron_Endonuc_N"/>
</dbReference>
<dbReference type="Gene3D" id="3.40.1350.150">
    <property type="match status" value="1"/>
</dbReference>
<dbReference type="STRING" id="521011.Mpal_0572"/>
<organism evidence="3 4">
    <name type="scientific">Methanosphaerula palustris (strain ATCC BAA-1556 / DSM 19958 / E1-9c)</name>
    <dbReference type="NCBI Taxonomy" id="521011"/>
    <lineage>
        <taxon>Archaea</taxon>
        <taxon>Methanobacteriati</taxon>
        <taxon>Methanobacteriota</taxon>
        <taxon>Stenosarchaea group</taxon>
        <taxon>Methanomicrobia</taxon>
        <taxon>Methanomicrobiales</taxon>
        <taxon>Methanoregulaceae</taxon>
        <taxon>Methanosphaerula</taxon>
    </lineage>
</organism>
<dbReference type="SUPFAM" id="SSF53032">
    <property type="entry name" value="tRNA-intron endonuclease catalytic domain-like"/>
    <property type="match status" value="2"/>
</dbReference>
<dbReference type="HOGENOM" id="CLU_791347_0_0_2"/>
<evidence type="ECO:0000313" key="3">
    <source>
        <dbReference type="EMBL" id="ACL15944.1"/>
    </source>
</evidence>
<proteinExistence type="predicted"/>
<dbReference type="NCBIfam" id="NF006796">
    <property type="entry name" value="PRK09300.1-4"/>
    <property type="match status" value="1"/>
</dbReference>
<feature type="domain" description="tRNA intron endonuclease N-terminal" evidence="2">
    <location>
        <begin position="30"/>
        <end position="70"/>
    </location>
</feature>
<dbReference type="GO" id="GO:0005737">
    <property type="term" value="C:cytoplasm"/>
    <property type="evidence" value="ECO:0007669"/>
    <property type="project" value="TreeGrafter"/>
</dbReference>
<keyword evidence="3" id="KW-0378">Hydrolase</keyword>
<dbReference type="Gene3D" id="3.40.1350.10">
    <property type="match status" value="1"/>
</dbReference>
<dbReference type="InterPro" id="IPR011856">
    <property type="entry name" value="tRNA_endonuc-like_dom_sf"/>
</dbReference>
<dbReference type="GO" id="GO:0006388">
    <property type="term" value="P:tRNA splicing, via endonucleolytic cleavage and ligation"/>
    <property type="evidence" value="ECO:0007669"/>
    <property type="project" value="InterPro"/>
</dbReference>
<dbReference type="InterPro" id="IPR006676">
    <property type="entry name" value="tRNA_splic"/>
</dbReference>
<keyword evidence="4" id="KW-1185">Reference proteome</keyword>
<dbReference type="EMBL" id="CP001338">
    <property type="protein sequence ID" value="ACL15944.1"/>
    <property type="molecule type" value="Genomic_DNA"/>
</dbReference>
<dbReference type="Pfam" id="PF02778">
    <property type="entry name" value="tRNA_int_endo_N"/>
    <property type="match status" value="2"/>
</dbReference>
<keyword evidence="3" id="KW-0540">Nuclease</keyword>
<dbReference type="GO" id="GO:0003676">
    <property type="term" value="F:nucleic acid binding"/>
    <property type="evidence" value="ECO:0007669"/>
    <property type="project" value="InterPro"/>
</dbReference>
<dbReference type="PANTHER" id="PTHR21227">
    <property type="entry name" value="TRNA-SPLICING ENDONUCLEASE SUBUNIT SEN2"/>
    <property type="match status" value="1"/>
</dbReference>
<accession>B8GEX7</accession>
<dbReference type="RefSeq" id="WP_012617263.1">
    <property type="nucleotide sequence ID" value="NC_011832.1"/>
</dbReference>
<dbReference type="AlphaFoldDB" id="B8GEX7"/>
<name>B8GEX7_METPE</name>
<feature type="domain" description="tRNA intron endonuclease N-terminal" evidence="2">
    <location>
        <begin position="186"/>
        <end position="248"/>
    </location>
</feature>
<sequence length="348" mass="39468">MHHFKTCPSNKFLVKGSVDGTSVRLGMDGLVLYEQSGYGRPEKDGLRLAPQEALYLVYRSKITIEGYDLESLISYFCEQELFFRSFIVYRDLRERGYVVQTGPHDFRVFRRGQRPGVGTSQYMVRVLSERDLIDFEVLISEAAASINMRKQHVLAVVDDEGELTYYEIKLQPLQKDQPEPTLEPVDGLLTGRSVLIPGAAGSVFEAAGYGKRFDDQRLMLSLVEAGYLQKREILTVHHRDQILSPGEYTELFKADDAEATEKAAVYDQIRDLGYIPRTGYKFGHHFRVYVCGMSHSDLLIHAIARGTALPMSVISRSVRLAHSVKKKMLFGCVHTTGIQYIEFGRIKL</sequence>
<evidence type="ECO:0000259" key="2">
    <source>
        <dbReference type="Pfam" id="PF02778"/>
    </source>
</evidence>
<dbReference type="Proteomes" id="UP000002457">
    <property type="component" value="Chromosome"/>
</dbReference>
<evidence type="ECO:0000259" key="1">
    <source>
        <dbReference type="Pfam" id="PF01974"/>
    </source>
</evidence>
<gene>
    <name evidence="3" type="ordered locus">Mpal_0572</name>
</gene>
<dbReference type="InterPro" id="IPR036167">
    <property type="entry name" value="tRNA_intron_Endo_cat-like_sf"/>
</dbReference>
<dbReference type="KEGG" id="mpl:Mpal_0572"/>
<dbReference type="CDD" id="cd22363">
    <property type="entry name" value="tRNA-intron_lyase_C"/>
    <property type="match status" value="2"/>
</dbReference>
<keyword evidence="3" id="KW-0255">Endonuclease</keyword>
<feature type="domain" description="tRNA intron endonuclease catalytic" evidence="1">
    <location>
        <begin position="261"/>
        <end position="340"/>
    </location>
</feature>
<protein>
    <submittedName>
        <fullName evidence="3">tRNA intron endonuclease</fullName>
    </submittedName>
</protein>
<dbReference type="GO" id="GO:0000213">
    <property type="term" value="F:tRNA-intron lyase activity"/>
    <property type="evidence" value="ECO:0007669"/>
    <property type="project" value="InterPro"/>
</dbReference>
<dbReference type="InterPro" id="IPR006677">
    <property type="entry name" value="tRNA_intron_Endonuc_cat-like"/>
</dbReference>
<dbReference type="InterPro" id="IPR036740">
    <property type="entry name" value="tRNA_intron_Endonuc_N_sf"/>
</dbReference>
<dbReference type="NCBIfam" id="TIGR00324">
    <property type="entry name" value="endA"/>
    <property type="match status" value="2"/>
</dbReference>
<dbReference type="PANTHER" id="PTHR21227:SF0">
    <property type="entry name" value="TRNA-SPLICING ENDONUCLEASE SUBUNIT SEN2"/>
    <property type="match status" value="1"/>
</dbReference>
<dbReference type="Pfam" id="PF01974">
    <property type="entry name" value="tRNA_int_endo"/>
    <property type="match status" value="2"/>
</dbReference>
<dbReference type="SUPFAM" id="SSF55267">
    <property type="entry name" value="tRNA-intron endonuclease N-terminal domain-like"/>
    <property type="match status" value="2"/>
</dbReference>
<evidence type="ECO:0000313" key="4">
    <source>
        <dbReference type="Proteomes" id="UP000002457"/>
    </source>
</evidence>
<dbReference type="GeneID" id="7270156"/>
<dbReference type="Gene3D" id="3.40.1170.20">
    <property type="entry name" value="tRNA intron endonuclease, N-terminal domain"/>
    <property type="match status" value="1"/>
</dbReference>